<protein>
    <submittedName>
        <fullName evidence="1">Uncharacterized protein</fullName>
    </submittedName>
</protein>
<gene>
    <name evidence="1" type="ORF">GL50581_1307</name>
</gene>
<reference evidence="1 2" key="1">
    <citation type="journal article" date="2009" name="PLoS Pathog.">
        <title>Draft genome sequencing of giardia intestinalis assemblage B isolate GS: is human giardiasis caused by two different species?</title>
        <authorList>
            <person name="Franzen O."/>
            <person name="Jerlstrom-Hultqvist J."/>
            <person name="Castro E."/>
            <person name="Sherwood E."/>
            <person name="Ankarklev J."/>
            <person name="Reiner D.S."/>
            <person name="Palm D."/>
            <person name="Andersson J.O."/>
            <person name="Andersson B."/>
            <person name="Svard S.G."/>
        </authorList>
    </citation>
    <scope>NUCLEOTIDE SEQUENCE [LARGE SCALE GENOMIC DNA]</scope>
    <source>
        <strain evidence="2">ATCC 50581 / GS clone H7</strain>
    </source>
</reference>
<evidence type="ECO:0000313" key="2">
    <source>
        <dbReference type="Proteomes" id="UP000002488"/>
    </source>
</evidence>
<comment type="caution">
    <text evidence="1">The sequence shown here is derived from an EMBL/GenBank/DDBJ whole genome shotgun (WGS) entry which is preliminary data.</text>
</comment>
<dbReference type="AlphaFoldDB" id="C6LRC5"/>
<accession>C6LRC5</accession>
<dbReference type="EMBL" id="ACGJ01001891">
    <property type="protein sequence ID" value="EET01432.1"/>
    <property type="molecule type" value="Genomic_DNA"/>
</dbReference>
<evidence type="ECO:0000313" key="1">
    <source>
        <dbReference type="EMBL" id="EET01432.1"/>
    </source>
</evidence>
<dbReference type="VEuPathDB" id="GiardiaDB:GL50581_1307"/>
<proteinExistence type="predicted"/>
<sequence length="236" mass="25427">MVGTVLAIAELEVDSKDRLEEVGAGALGATHVRLQDVDDEDVGSDRGKGPYAALDVLVSDYSALPALGPFAVEQQYGWRKFSTGNDSGGDAFGCLLLAVILVEHLEARSEEVVEEGRLARRLRPKDSDARVAEGVGGGVSNAEGCVLRAVCTITCDERCFCSLVNGIGVPIHLVLLDSSIISTMNNSGHRWSFRTLCECKRSRRWCGCHWGRVMYALLNILVSVLHFASGSAECLE</sequence>
<dbReference type="Proteomes" id="UP000002488">
    <property type="component" value="Unassembled WGS sequence"/>
</dbReference>
<name>C6LRC5_GIAIB</name>
<organism evidence="1 2">
    <name type="scientific">Giardia intestinalis (strain ATCC 50581 / GS clone H7)</name>
    <name type="common">Giardia lamblia</name>
    <dbReference type="NCBI Taxonomy" id="598745"/>
    <lineage>
        <taxon>Eukaryota</taxon>
        <taxon>Metamonada</taxon>
        <taxon>Diplomonadida</taxon>
        <taxon>Hexamitidae</taxon>
        <taxon>Giardiinae</taxon>
        <taxon>Giardia</taxon>
    </lineage>
</organism>